<gene>
    <name evidence="1" type="ORF">GIW75_13655</name>
</gene>
<accession>A0AAW5AAZ2</accession>
<comment type="caution">
    <text evidence="1">The sequence shown here is derived from an EMBL/GenBank/DDBJ whole genome shotgun (WGS) entry which is preliminary data.</text>
</comment>
<dbReference type="AlphaFoldDB" id="A0AAW5AAZ2"/>
<protein>
    <submittedName>
        <fullName evidence="1">Uncharacterized protein</fullName>
    </submittedName>
</protein>
<dbReference type="Proteomes" id="UP000814172">
    <property type="component" value="Unassembled WGS sequence"/>
</dbReference>
<keyword evidence="2" id="KW-1185">Reference proteome</keyword>
<evidence type="ECO:0000313" key="2">
    <source>
        <dbReference type="Proteomes" id="UP000814172"/>
    </source>
</evidence>
<evidence type="ECO:0000313" key="1">
    <source>
        <dbReference type="EMBL" id="MCF5058000.1"/>
    </source>
</evidence>
<proteinExistence type="predicted"/>
<reference evidence="1 2" key="1">
    <citation type="submission" date="2019-11" db="EMBL/GenBank/DDBJ databases">
        <title>Epiphytic Pseudomonas syringae from cherry orchards.</title>
        <authorList>
            <person name="Hulin M.T."/>
        </authorList>
    </citation>
    <scope>NUCLEOTIDE SEQUENCE [LARGE SCALE GENOMIC DNA]</scope>
    <source>
        <strain evidence="1 2">PA-6-9F</strain>
    </source>
</reference>
<dbReference type="EMBL" id="WKEW01000040">
    <property type="protein sequence ID" value="MCF5058000.1"/>
    <property type="molecule type" value="Genomic_DNA"/>
</dbReference>
<sequence length="90" mass="10112">MTLKEKQLAELIAHTARSITHLTAAMTSLSFDLLRSADPDVRGAGRRMIVRMEAVSHELDRQWALIDELVDVPQPTRLDAVEEVHLHSVT</sequence>
<organism evidence="1 2">
    <name type="scientific">Pseudomonas proteolytica</name>
    <dbReference type="NCBI Taxonomy" id="219574"/>
    <lineage>
        <taxon>Bacteria</taxon>
        <taxon>Pseudomonadati</taxon>
        <taxon>Pseudomonadota</taxon>
        <taxon>Gammaproteobacteria</taxon>
        <taxon>Pseudomonadales</taxon>
        <taxon>Pseudomonadaceae</taxon>
        <taxon>Pseudomonas</taxon>
    </lineage>
</organism>
<dbReference type="RefSeq" id="WP_203482310.1">
    <property type="nucleotide sequence ID" value="NZ_WKEB01000079.1"/>
</dbReference>
<name>A0AAW5AAZ2_9PSED</name>